<feature type="region of interest" description="Disordered" evidence="5">
    <location>
        <begin position="82"/>
        <end position="148"/>
    </location>
</feature>
<feature type="compositionally biased region" description="Low complexity" evidence="5">
    <location>
        <begin position="1466"/>
        <end position="1480"/>
    </location>
</feature>
<dbReference type="PANTHER" id="PTHR11477">
    <property type="entry name" value="TRANSCRIPTION FACTOR S-II ZINC FINGER DOMAIN-CONTAINING PROTEIN"/>
    <property type="match status" value="1"/>
</dbReference>
<evidence type="ECO:0000256" key="3">
    <source>
        <dbReference type="ARBA" id="ARBA00022833"/>
    </source>
</evidence>
<dbReference type="GeneID" id="115596348"/>
<dbReference type="PANTHER" id="PTHR11477:SF10">
    <property type="entry name" value="PHD FINGER PROTEIN 3"/>
    <property type="match status" value="1"/>
</dbReference>
<feature type="compositionally biased region" description="Acidic residues" evidence="5">
    <location>
        <begin position="1175"/>
        <end position="1190"/>
    </location>
</feature>
<feature type="region of interest" description="Disordered" evidence="5">
    <location>
        <begin position="1142"/>
        <end position="1203"/>
    </location>
</feature>
<dbReference type="Gene3D" id="1.10.472.30">
    <property type="entry name" value="Transcription elongation factor S-II, central domain"/>
    <property type="match status" value="1"/>
</dbReference>
<feature type="compositionally biased region" description="Polar residues" evidence="5">
    <location>
        <begin position="1277"/>
        <end position="1292"/>
    </location>
</feature>
<evidence type="ECO:0000256" key="4">
    <source>
        <dbReference type="PROSITE-ProRule" id="PRU00146"/>
    </source>
</evidence>
<feature type="compositionally biased region" description="Low complexity" evidence="5">
    <location>
        <begin position="680"/>
        <end position="692"/>
    </location>
</feature>
<sequence length="1679" mass="184715">MDIVDTFNQLIPSDQLDESLIIGQNLECEASNEFGTGPRLEDSLKNMLSDKDPMFGCAGAQFNLLDNEDPAFQIAGTTALEEGSASTGLSSEPTVAEPTQVKRAVGRPRKRPRNLEDKPSSGPQPANTSSNTVTRGRPGRKPLNRLQKSFRIEKGVKGAQLKKELTLGGRVNVNHLDGGVWLNPSVVLRRLTVTIGGFKIELLPGPSYTHNVDMSQSGVLDDGLSYGRGVEVAVLPDNAASAQNPTAVNTADVAVTEKSSAGDAAQALGPYVNPNDVQTSNGTLVESACTQETKLDNQIVPEKQKQVSKGKDDMKQPQSNENSTTAVSNKNDGKEKQQSVAKTLLKSKQGPVSNKSKDLVLAKPNNMIKGQKLSPSTPSTIIQKEDPHKMKSLKEKKDIAPLKRPAEITHSEHATKMQKTQGSGDGKVKPKSPISPSSAAKKIPPFGTRIDQQGPTKPNHPQNSSKVETTHPAQSRPVNPVKTPDEGGQEKAKLKKPEKILQRQKSKTARSISVDEPQLFIPDNAPVVKKETAEEQPANSETAWDGNNCCGLCKKHHNNMFMVGCGRCDDWFHGDCVGLDLTKVREMEEEDQMYVCLKCCEEESKKVEPEPPSAAKPEVPAKTEVQDLKSPPKPRPGPSQTLAPGGVRPVRKEPDRRPTTDGREAAHKTGIQFKQETKSKTPSSASKKPVSVEAIRRSVRDSLKEILIQRLKESDLNVSVETASEVAKKTERELFHLYKDTDNKYKNKYRSLMFNLKDTKNNVLFKRVLKGEISPGNLIRMSPEELASKELAAWRKRENRHTIEMIEKEQREAERRPITKITHKGEIEIESQEPIKAPEPVEVESPPGVTEVSAEPPKTPEKKEDKTKEEKDTTNQHKSHLFDLHCKICTGRMVPPVEEAPTKVVKVATTVVRRQSTKAEETKSTTPPAMDDDLHLTVLEESFRSAKSGYEGRSEHTAGREEEAAFLANLKSLWRGFIHMPNVAKLVTKAFPVSGTVDHLTEDLPDSIQVGGRITPQIVWDYLEKIRATGTKEVCLIRFSPETEEDEISYTLLYAYFSSRRRFGVVSNNLKQVKDMYLIPLGATEKVPHQLVPFDGPGLENNRANLLLGLIIRQRLKRDFLPVDVNETARIIPEVKPIAVSTKETRATEEDEKLFLSSLTAPHNKEKDKPLNTTEDVDEPVTESFEEPSASEETNSQDGQKPLRFLPGVLVGWGGELPPLPVFGDKPAIAADDTQKTQPAPKTDASTGSTKSPTAAAPRERFVIKKRESKPAKAEQELSSPTDASAVNNSSGKVAAVVTHGASLSLKDKPPDVSTEAFLASLSTAPSGADTNSSANQSDAGLLSESEKGTSEGNALSQSKSQAASTHTNSPKPPISGILKKSSAYSSVNEDKTPVLQKDKASLPAPSSPKPVPVLSSARNEPVTLFHQGFLQVSQLKNKPEKENQTTVRSFPSETEGPCTSQAGATVTQTEVPPTVQGPQAADRKEASDSTNAPALPVHNSAAPIPSQQQQPQVTGSHDYPTGPHSQDQNHSTPWAQEGTVHAIPGLESQLPENISEPPGRAPSLSKDQKRTDERRSDSGERQRSTEDKDHHGRHGHYRDSYHGKKSRHHDREREKKHDRDDKYRERSRHHGHSDDRYSEKRKERQHSDDYSSRHKDRHRHRRDSDYENGRRSSKDSYS</sequence>
<evidence type="ECO:0000313" key="8">
    <source>
        <dbReference type="Ensembl" id="ENSSAUP00010040991.1"/>
    </source>
</evidence>
<dbReference type="FunCoup" id="A0A671WWN7">
    <property type="interactions" value="1352"/>
</dbReference>
<gene>
    <name evidence="8" type="primary">phf3</name>
</gene>
<dbReference type="PROSITE" id="PS50016">
    <property type="entry name" value="ZF_PHD_2"/>
    <property type="match status" value="1"/>
</dbReference>
<feature type="region of interest" description="Disordered" evidence="5">
    <location>
        <begin position="1324"/>
        <end position="1420"/>
    </location>
</feature>
<feature type="compositionally biased region" description="Polar residues" evidence="5">
    <location>
        <begin position="1445"/>
        <end position="1465"/>
    </location>
</feature>
<feature type="compositionally biased region" description="Basic and acidic residues" evidence="5">
    <location>
        <begin position="1258"/>
        <end position="1276"/>
    </location>
</feature>
<feature type="compositionally biased region" description="Basic and acidic residues" evidence="5">
    <location>
        <begin position="1567"/>
        <end position="1591"/>
    </location>
</feature>
<dbReference type="InParanoid" id="A0A671WWN7"/>
<dbReference type="GO" id="GO:0005634">
    <property type="term" value="C:nucleus"/>
    <property type="evidence" value="ECO:0007669"/>
    <property type="project" value="TreeGrafter"/>
</dbReference>
<evidence type="ECO:0000256" key="2">
    <source>
        <dbReference type="ARBA" id="ARBA00022771"/>
    </source>
</evidence>
<feature type="compositionally biased region" description="Basic and acidic residues" evidence="5">
    <location>
        <begin position="1633"/>
        <end position="1654"/>
    </location>
</feature>
<keyword evidence="1" id="KW-0479">Metal-binding</keyword>
<evidence type="ECO:0000259" key="7">
    <source>
        <dbReference type="PROSITE" id="PS51321"/>
    </source>
</evidence>
<dbReference type="InterPro" id="IPR001965">
    <property type="entry name" value="Znf_PHD"/>
</dbReference>
<feature type="compositionally biased region" description="Basic and acidic residues" evidence="5">
    <location>
        <begin position="650"/>
        <end position="667"/>
    </location>
</feature>
<dbReference type="InterPro" id="IPR036575">
    <property type="entry name" value="TFIIS_cen_dom_sf"/>
</dbReference>
<dbReference type="RefSeq" id="XP_030297224.1">
    <property type="nucleotide sequence ID" value="XM_030441364.1"/>
</dbReference>
<feature type="region of interest" description="Disordered" evidence="5">
    <location>
        <begin position="1434"/>
        <end position="1679"/>
    </location>
</feature>
<reference evidence="8" key="1">
    <citation type="submission" date="2021-04" db="EMBL/GenBank/DDBJ databases">
        <authorList>
            <consortium name="Wellcome Sanger Institute Data Sharing"/>
        </authorList>
    </citation>
    <scope>NUCLEOTIDE SEQUENCE [LARGE SCALE GENOMIC DNA]</scope>
</reference>
<feature type="compositionally biased region" description="Polar residues" evidence="5">
    <location>
        <begin position="84"/>
        <end position="93"/>
    </location>
</feature>
<keyword evidence="3" id="KW-0862">Zinc</keyword>
<feature type="compositionally biased region" description="Basic and acidic residues" evidence="5">
    <location>
        <begin position="1663"/>
        <end position="1679"/>
    </location>
</feature>
<feature type="region of interest" description="Disordered" evidence="5">
    <location>
        <begin position="1232"/>
        <end position="1292"/>
    </location>
</feature>
<feature type="compositionally biased region" description="Low complexity" evidence="5">
    <location>
        <begin position="1501"/>
        <end position="1513"/>
    </location>
</feature>
<feature type="compositionally biased region" description="Polar residues" evidence="5">
    <location>
        <begin position="316"/>
        <end position="330"/>
    </location>
</feature>
<dbReference type="SUPFAM" id="SSF57903">
    <property type="entry name" value="FYVE/PHD zinc finger"/>
    <property type="match status" value="1"/>
</dbReference>
<feature type="compositionally biased region" description="Polar residues" evidence="5">
    <location>
        <begin position="1351"/>
        <end position="1370"/>
    </location>
</feature>
<name>A0A671WWN7_SPAAU</name>
<feature type="compositionally biased region" description="Basic and acidic residues" evidence="5">
    <location>
        <begin position="383"/>
        <end position="415"/>
    </location>
</feature>
<dbReference type="GeneTree" id="ENSGT00940000155080"/>
<feature type="compositionally biased region" description="Basic and acidic residues" evidence="5">
    <location>
        <begin position="302"/>
        <end position="315"/>
    </location>
</feature>
<keyword evidence="2 4" id="KW-0863">Zinc-finger</keyword>
<dbReference type="CTD" id="23469"/>
<feature type="compositionally biased region" description="Basic and acidic residues" evidence="5">
    <location>
        <begin position="483"/>
        <end position="501"/>
    </location>
</feature>
<dbReference type="Gene3D" id="3.30.40.10">
    <property type="entry name" value="Zinc/RING finger domain, C3HC4 (zinc finger)"/>
    <property type="match status" value="1"/>
</dbReference>
<feature type="compositionally biased region" description="Basic and acidic residues" evidence="5">
    <location>
        <begin position="1389"/>
        <end position="1401"/>
    </location>
</feature>
<feature type="region of interest" description="Disordered" evidence="5">
    <location>
        <begin position="607"/>
        <end position="692"/>
    </location>
</feature>
<feature type="region of interest" description="Disordered" evidence="5">
    <location>
        <begin position="805"/>
        <end position="878"/>
    </location>
</feature>
<dbReference type="InterPro" id="IPR011011">
    <property type="entry name" value="Znf_FYVE_PHD"/>
</dbReference>
<dbReference type="OrthoDB" id="1884872at2759"/>
<evidence type="ECO:0000313" key="9">
    <source>
        <dbReference type="Proteomes" id="UP000472265"/>
    </source>
</evidence>
<feature type="compositionally biased region" description="Polar residues" evidence="5">
    <location>
        <begin position="373"/>
        <end position="382"/>
    </location>
</feature>
<dbReference type="Ensembl" id="ENSSAUT00010043173.1">
    <property type="protein sequence ID" value="ENSSAUP00010040991.1"/>
    <property type="gene ID" value="ENSSAUG00010017221.1"/>
</dbReference>
<dbReference type="Proteomes" id="UP000472265">
    <property type="component" value="Chromosome 15"/>
</dbReference>
<dbReference type="Pfam" id="PF07500">
    <property type="entry name" value="TFIIS_M"/>
    <property type="match status" value="1"/>
</dbReference>
<feature type="compositionally biased region" description="Polar residues" evidence="5">
    <location>
        <begin position="450"/>
        <end position="477"/>
    </location>
</feature>
<proteinExistence type="predicted"/>
<dbReference type="InterPro" id="IPR003618">
    <property type="entry name" value="TFIIS_cen_dom"/>
</dbReference>
<dbReference type="InterPro" id="IPR019786">
    <property type="entry name" value="Zinc_finger_PHD-type_CS"/>
</dbReference>
<dbReference type="InterPro" id="IPR019787">
    <property type="entry name" value="Znf_PHD-finger"/>
</dbReference>
<dbReference type="PROSITE" id="PS01359">
    <property type="entry name" value="ZF_PHD_1"/>
    <property type="match status" value="1"/>
</dbReference>
<feature type="domain" description="PHD-type" evidence="6">
    <location>
        <begin position="547"/>
        <end position="602"/>
    </location>
</feature>
<feature type="compositionally biased region" description="Basic and acidic residues" evidence="5">
    <location>
        <begin position="805"/>
        <end position="827"/>
    </location>
</feature>
<dbReference type="Pfam" id="PF00628">
    <property type="entry name" value="PHD"/>
    <property type="match status" value="1"/>
</dbReference>
<feature type="compositionally biased region" description="Polar residues" evidence="5">
    <location>
        <begin position="1324"/>
        <end position="1339"/>
    </location>
</feature>
<feature type="compositionally biased region" description="Low complexity" evidence="5">
    <location>
        <begin position="838"/>
        <end position="856"/>
    </location>
</feature>
<dbReference type="GO" id="GO:0008270">
    <property type="term" value="F:zinc ion binding"/>
    <property type="evidence" value="ECO:0007669"/>
    <property type="project" value="UniProtKB-KW"/>
</dbReference>
<dbReference type="SMART" id="SM00510">
    <property type="entry name" value="TFS2M"/>
    <property type="match status" value="1"/>
</dbReference>
<dbReference type="SMART" id="SM00249">
    <property type="entry name" value="PHD"/>
    <property type="match status" value="1"/>
</dbReference>
<accession>A0A671WWN7</accession>
<dbReference type="InterPro" id="IPR013083">
    <property type="entry name" value="Znf_RING/FYVE/PHD"/>
</dbReference>
<evidence type="ECO:0000256" key="5">
    <source>
        <dbReference type="SAM" id="MobiDB-lite"/>
    </source>
</evidence>
<evidence type="ECO:0000259" key="6">
    <source>
        <dbReference type="PROSITE" id="PS50016"/>
    </source>
</evidence>
<dbReference type="PROSITE" id="PS51321">
    <property type="entry name" value="TFIIS_CENTRAL"/>
    <property type="match status" value="1"/>
</dbReference>
<dbReference type="Pfam" id="PF07744">
    <property type="entry name" value="SPOC"/>
    <property type="match status" value="1"/>
</dbReference>
<keyword evidence="9" id="KW-1185">Reference proteome</keyword>
<protein>
    <submittedName>
        <fullName evidence="8">PHD finger protein 3</fullName>
    </submittedName>
</protein>
<organism evidence="8 9">
    <name type="scientific">Sparus aurata</name>
    <name type="common">Gilthead sea bream</name>
    <dbReference type="NCBI Taxonomy" id="8175"/>
    <lineage>
        <taxon>Eukaryota</taxon>
        <taxon>Metazoa</taxon>
        <taxon>Chordata</taxon>
        <taxon>Craniata</taxon>
        <taxon>Vertebrata</taxon>
        <taxon>Euteleostomi</taxon>
        <taxon>Actinopterygii</taxon>
        <taxon>Neopterygii</taxon>
        <taxon>Teleostei</taxon>
        <taxon>Neoteleostei</taxon>
        <taxon>Acanthomorphata</taxon>
        <taxon>Eupercaria</taxon>
        <taxon>Spariformes</taxon>
        <taxon>Sparidae</taxon>
        <taxon>Sparus</taxon>
    </lineage>
</organism>
<dbReference type="InterPro" id="IPR012921">
    <property type="entry name" value="SPOC_C"/>
</dbReference>
<dbReference type="GO" id="GO:0006351">
    <property type="term" value="P:DNA-templated transcription"/>
    <property type="evidence" value="ECO:0007669"/>
    <property type="project" value="InterPro"/>
</dbReference>
<feature type="compositionally biased region" description="Basic and acidic residues" evidence="5">
    <location>
        <begin position="1610"/>
        <end position="1625"/>
    </location>
</feature>
<feature type="domain" description="TFIIS central" evidence="7">
    <location>
        <begin position="699"/>
        <end position="814"/>
    </location>
</feature>
<feature type="compositionally biased region" description="Basic and acidic residues" evidence="5">
    <location>
        <begin position="858"/>
        <end position="878"/>
    </location>
</feature>
<feature type="compositionally biased region" description="Polar residues" evidence="5">
    <location>
        <begin position="1524"/>
        <end position="1535"/>
    </location>
</feature>
<feature type="compositionally biased region" description="Low complexity" evidence="5">
    <location>
        <begin position="431"/>
        <end position="445"/>
    </location>
</feature>
<reference evidence="8" key="2">
    <citation type="submission" date="2025-08" db="UniProtKB">
        <authorList>
            <consortium name="Ensembl"/>
        </authorList>
    </citation>
    <scope>IDENTIFICATION</scope>
</reference>
<dbReference type="OMA" id="ERYTDPW"/>
<dbReference type="SUPFAM" id="SSF46942">
    <property type="entry name" value="Elongation factor TFIIS domain 2"/>
    <property type="match status" value="1"/>
</dbReference>
<feature type="region of interest" description="Disordered" evidence="5">
    <location>
        <begin position="295"/>
        <end position="512"/>
    </location>
</feature>
<reference evidence="8" key="3">
    <citation type="submission" date="2025-09" db="UniProtKB">
        <authorList>
            <consortium name="Ensembl"/>
        </authorList>
    </citation>
    <scope>IDENTIFICATION</scope>
</reference>
<feature type="compositionally biased region" description="Polar residues" evidence="5">
    <location>
        <begin position="1236"/>
        <end position="1253"/>
    </location>
</feature>
<evidence type="ECO:0000256" key="1">
    <source>
        <dbReference type="ARBA" id="ARBA00022723"/>
    </source>
</evidence>
<feature type="compositionally biased region" description="Polar residues" evidence="5">
    <location>
        <begin position="121"/>
        <end position="134"/>
    </location>
</feature>